<accession>A0A087TUD9</accession>
<dbReference type="Pfam" id="PF00096">
    <property type="entry name" value="zf-C2H2"/>
    <property type="match status" value="2"/>
</dbReference>
<evidence type="ECO:0000256" key="2">
    <source>
        <dbReference type="ARBA" id="ARBA00022737"/>
    </source>
</evidence>
<gene>
    <name evidence="7" type="ORF">X975_00122</name>
</gene>
<dbReference type="PROSITE" id="PS00028">
    <property type="entry name" value="ZINC_FINGER_C2H2_1"/>
    <property type="match status" value="5"/>
</dbReference>
<dbReference type="GO" id="GO:0000981">
    <property type="term" value="F:DNA-binding transcription factor activity, RNA polymerase II-specific"/>
    <property type="evidence" value="ECO:0007669"/>
    <property type="project" value="TreeGrafter"/>
</dbReference>
<feature type="domain" description="C2H2-type" evidence="6">
    <location>
        <begin position="367"/>
        <end position="390"/>
    </location>
</feature>
<evidence type="ECO:0000259" key="6">
    <source>
        <dbReference type="PROSITE" id="PS50157"/>
    </source>
</evidence>
<dbReference type="Proteomes" id="UP000054359">
    <property type="component" value="Unassembled WGS sequence"/>
</dbReference>
<dbReference type="GO" id="GO:0000977">
    <property type="term" value="F:RNA polymerase II transcription regulatory region sequence-specific DNA binding"/>
    <property type="evidence" value="ECO:0007669"/>
    <property type="project" value="TreeGrafter"/>
</dbReference>
<reference evidence="7 8" key="1">
    <citation type="submission" date="2013-11" db="EMBL/GenBank/DDBJ databases">
        <title>Genome sequencing of Stegodyphus mimosarum.</title>
        <authorList>
            <person name="Bechsgaard J."/>
        </authorList>
    </citation>
    <scope>NUCLEOTIDE SEQUENCE [LARGE SCALE GENOMIC DNA]</scope>
</reference>
<keyword evidence="3 5" id="KW-0863">Zinc-finger</keyword>
<evidence type="ECO:0000313" key="7">
    <source>
        <dbReference type="EMBL" id="KFM68728.1"/>
    </source>
</evidence>
<dbReference type="STRING" id="407821.A0A087TUD9"/>
<proteinExistence type="predicted"/>
<dbReference type="GO" id="GO:0005634">
    <property type="term" value="C:nucleus"/>
    <property type="evidence" value="ECO:0007669"/>
    <property type="project" value="TreeGrafter"/>
</dbReference>
<dbReference type="InterPro" id="IPR013087">
    <property type="entry name" value="Znf_C2H2_type"/>
</dbReference>
<dbReference type="OrthoDB" id="6418542at2759"/>
<dbReference type="AlphaFoldDB" id="A0A087TUD9"/>
<sequence>MDRETFAKNESEALTARRSARLVGRKCTFTEDSDSKPKKILKIKLPKKPKVVVNKIKGRRNRRSKNPDNNFICNICNFTFCSKSTLLRHKRMHSGNPWFICKYCGKFFFRKDVYIRHEINVHNKSPKTVFCCYYCKVYFNSSLQLKDHVLETHKESAFLPMRMPSENDDKNKAPILIKMEPILDGEEQVVQVGSGDTNNCKKNISGIESESVKAIKASSSSAICSQFKCGICSVGFENVFDMEAHLKCHNDDRSDIICQEINANKSLSETVCEDLKNDRVTTSLNTKKLKSFNSRTQSKSSLVPQLISKKSFKTFIKNDSHISDESADAGVDAVECQSGNSEEIPVAEFPGEDIPYVKDIENEKGEFLCRLCLSPFSSKNLLNVHENTVHKLVDWYQCLVCDACGPKQEMQEHMFFHMYKVGTFVINADGSNFDSLRPYLVGYNQ</sequence>
<evidence type="ECO:0000256" key="1">
    <source>
        <dbReference type="ARBA" id="ARBA00022723"/>
    </source>
</evidence>
<name>A0A087TUD9_STEMI</name>
<evidence type="ECO:0000313" key="8">
    <source>
        <dbReference type="Proteomes" id="UP000054359"/>
    </source>
</evidence>
<keyword evidence="4" id="KW-0862">Zinc</keyword>
<dbReference type="EMBL" id="KK116783">
    <property type="protein sequence ID" value="KFM68728.1"/>
    <property type="molecule type" value="Genomic_DNA"/>
</dbReference>
<dbReference type="GO" id="GO:0008270">
    <property type="term" value="F:zinc ion binding"/>
    <property type="evidence" value="ECO:0007669"/>
    <property type="project" value="UniProtKB-KW"/>
</dbReference>
<feature type="domain" description="C2H2-type" evidence="6">
    <location>
        <begin position="99"/>
        <end position="127"/>
    </location>
</feature>
<dbReference type="SUPFAM" id="SSF57667">
    <property type="entry name" value="beta-beta-alpha zinc fingers"/>
    <property type="match status" value="1"/>
</dbReference>
<keyword evidence="8" id="KW-1185">Reference proteome</keyword>
<dbReference type="PROSITE" id="PS50157">
    <property type="entry name" value="ZINC_FINGER_C2H2_2"/>
    <property type="match status" value="4"/>
</dbReference>
<feature type="domain" description="C2H2-type" evidence="6">
    <location>
        <begin position="71"/>
        <end position="98"/>
    </location>
</feature>
<evidence type="ECO:0000256" key="4">
    <source>
        <dbReference type="ARBA" id="ARBA00022833"/>
    </source>
</evidence>
<evidence type="ECO:0000256" key="3">
    <source>
        <dbReference type="ARBA" id="ARBA00022771"/>
    </source>
</evidence>
<dbReference type="PANTHER" id="PTHR24409">
    <property type="entry name" value="ZINC FINGER PROTEIN 142"/>
    <property type="match status" value="1"/>
</dbReference>
<protein>
    <submittedName>
        <fullName evidence="7">Zinc finger and BTB domain-containing protein 24</fullName>
    </submittedName>
</protein>
<keyword evidence="2" id="KW-0677">Repeat</keyword>
<dbReference type="SMART" id="SM00355">
    <property type="entry name" value="ZnF_C2H2"/>
    <property type="match status" value="6"/>
</dbReference>
<organism evidence="7 8">
    <name type="scientific">Stegodyphus mimosarum</name>
    <name type="common">African social velvet spider</name>
    <dbReference type="NCBI Taxonomy" id="407821"/>
    <lineage>
        <taxon>Eukaryota</taxon>
        <taxon>Metazoa</taxon>
        <taxon>Ecdysozoa</taxon>
        <taxon>Arthropoda</taxon>
        <taxon>Chelicerata</taxon>
        <taxon>Arachnida</taxon>
        <taxon>Araneae</taxon>
        <taxon>Araneomorphae</taxon>
        <taxon>Entelegynae</taxon>
        <taxon>Eresoidea</taxon>
        <taxon>Eresidae</taxon>
        <taxon>Stegodyphus</taxon>
    </lineage>
</organism>
<dbReference type="PANTHER" id="PTHR24409:SF295">
    <property type="entry name" value="AZ2-RELATED"/>
    <property type="match status" value="1"/>
</dbReference>
<feature type="domain" description="C2H2-type" evidence="6">
    <location>
        <begin position="227"/>
        <end position="254"/>
    </location>
</feature>
<dbReference type="InterPro" id="IPR036236">
    <property type="entry name" value="Znf_C2H2_sf"/>
</dbReference>
<dbReference type="Gene3D" id="3.30.160.60">
    <property type="entry name" value="Classic Zinc Finger"/>
    <property type="match status" value="2"/>
</dbReference>
<evidence type="ECO:0000256" key="5">
    <source>
        <dbReference type="PROSITE-ProRule" id="PRU00042"/>
    </source>
</evidence>
<keyword evidence="1" id="KW-0479">Metal-binding</keyword>
<feature type="non-terminal residue" evidence="7">
    <location>
        <position position="445"/>
    </location>
</feature>